<evidence type="ECO:0000313" key="1">
    <source>
        <dbReference type="EMBL" id="AXI01919.1"/>
    </source>
</evidence>
<evidence type="ECO:0000313" key="2">
    <source>
        <dbReference type="Proteomes" id="UP000253940"/>
    </source>
</evidence>
<reference evidence="1" key="1">
    <citation type="submission" date="2018-07" db="EMBL/GenBank/DDBJ databases">
        <title>Genome sequencing of Moraxellaceae gen. HYN0046.</title>
        <authorList>
            <person name="Kim M."/>
            <person name="Yi H."/>
        </authorList>
    </citation>
    <scope>NUCLEOTIDE SEQUENCE [LARGE SCALE GENOMIC DNA]</scope>
    <source>
        <strain evidence="1">HYN0046</strain>
    </source>
</reference>
<dbReference type="KEGG" id="mbah:HYN46_02940"/>
<sequence>MSDVQISIDLKSCIDHKVSPAAFEQKLKSAIPAIGFTVEIVDHPTHSNVLGIHPVGCSELAFSSEKPNLPKHEIYEIITSVFNNLKQ</sequence>
<protein>
    <submittedName>
        <fullName evidence="1">Uncharacterized protein</fullName>
    </submittedName>
</protein>
<gene>
    <name evidence="1" type="ORF">HYN46_02940</name>
</gene>
<dbReference type="Proteomes" id="UP000253940">
    <property type="component" value="Chromosome"/>
</dbReference>
<dbReference type="AlphaFoldDB" id="A0A345P3R0"/>
<dbReference type="EMBL" id="CP031222">
    <property type="protein sequence ID" value="AXI01919.1"/>
    <property type="molecule type" value="Genomic_DNA"/>
</dbReference>
<keyword evidence="2" id="KW-1185">Reference proteome</keyword>
<accession>A0A345P3R0</accession>
<organism evidence="1 2">
    <name type="scientific">Aquirhabdus parva</name>
    <dbReference type="NCBI Taxonomy" id="2283318"/>
    <lineage>
        <taxon>Bacteria</taxon>
        <taxon>Pseudomonadati</taxon>
        <taxon>Pseudomonadota</taxon>
        <taxon>Gammaproteobacteria</taxon>
        <taxon>Moraxellales</taxon>
        <taxon>Moraxellaceae</taxon>
        <taxon>Aquirhabdus</taxon>
    </lineage>
</organism>
<name>A0A345P3R0_9GAMM</name>
<proteinExistence type="predicted"/>